<sequence>MTKQEQLDKATIISKDQEFSKHLAWTIAAAADDRKAAEIILLRVADVSYITDYFVIATGYSKTQVRAICDSIEEKVAKEWQKQPLRTEGKADGSWILQDYGDAIAHIFLPQEREFYNLEAFWGHAEKINFHV</sequence>
<evidence type="ECO:0000256" key="2">
    <source>
        <dbReference type="HAMAP-Rule" id="MF_01477"/>
    </source>
</evidence>
<dbReference type="GO" id="GO:0042256">
    <property type="term" value="P:cytosolic ribosome assembly"/>
    <property type="evidence" value="ECO:0007669"/>
    <property type="project" value="UniProtKB-UniRule"/>
</dbReference>
<keyword evidence="2" id="KW-0963">Cytoplasm</keyword>
<keyword evidence="2" id="KW-0810">Translation regulation</keyword>
<keyword evidence="2" id="KW-0678">Repressor</keyword>
<comment type="subcellular location">
    <subcellularLocation>
        <location evidence="2">Cytoplasm</location>
    </subcellularLocation>
</comment>
<dbReference type="Proteomes" id="UP000767446">
    <property type="component" value="Unassembled WGS sequence"/>
</dbReference>
<proteinExistence type="inferred from homology"/>
<dbReference type="PANTHER" id="PTHR21043">
    <property type="entry name" value="IOJAP SUPERFAMILY ORTHOLOG"/>
    <property type="match status" value="1"/>
</dbReference>
<name>A0A941JSR6_9CHRO</name>
<comment type="caution">
    <text evidence="3">The sequence shown here is derived from an EMBL/GenBank/DDBJ whole genome shotgun (WGS) entry which is preliminary data.</text>
</comment>
<dbReference type="NCBIfam" id="TIGR00090">
    <property type="entry name" value="rsfS_iojap_ybeB"/>
    <property type="match status" value="1"/>
</dbReference>
<dbReference type="GO" id="GO:0043023">
    <property type="term" value="F:ribosomal large subunit binding"/>
    <property type="evidence" value="ECO:0007669"/>
    <property type="project" value="TreeGrafter"/>
</dbReference>
<protein>
    <recommendedName>
        <fullName evidence="2">Ribosomal silencing factor RsfS</fullName>
    </recommendedName>
</protein>
<evidence type="ECO:0000256" key="1">
    <source>
        <dbReference type="ARBA" id="ARBA00010574"/>
    </source>
</evidence>
<dbReference type="GO" id="GO:0090071">
    <property type="term" value="P:negative regulation of ribosome biogenesis"/>
    <property type="evidence" value="ECO:0007669"/>
    <property type="project" value="UniProtKB-UniRule"/>
</dbReference>
<dbReference type="InterPro" id="IPR004394">
    <property type="entry name" value="Iojap/RsfS/C7orf30"/>
</dbReference>
<comment type="subunit">
    <text evidence="2">Interacts with ribosomal protein uL14 (rplN).</text>
</comment>
<organism evidence="3 4">
    <name type="scientific">Gomphosphaeria aponina SAG 52.96 = DSM 107014</name>
    <dbReference type="NCBI Taxonomy" id="1521640"/>
    <lineage>
        <taxon>Bacteria</taxon>
        <taxon>Bacillati</taxon>
        <taxon>Cyanobacteriota</taxon>
        <taxon>Cyanophyceae</taxon>
        <taxon>Oscillatoriophycideae</taxon>
        <taxon>Chroococcales</taxon>
        <taxon>Gomphosphaeriaceae</taxon>
        <taxon>Gomphosphaeria</taxon>
    </lineage>
</organism>
<dbReference type="HAMAP" id="MF_01477">
    <property type="entry name" value="Iojap_RsfS"/>
    <property type="match status" value="1"/>
</dbReference>
<dbReference type="InterPro" id="IPR043519">
    <property type="entry name" value="NT_sf"/>
</dbReference>
<dbReference type="GO" id="GO:0005737">
    <property type="term" value="C:cytoplasm"/>
    <property type="evidence" value="ECO:0007669"/>
    <property type="project" value="UniProtKB-SubCell"/>
</dbReference>
<dbReference type="PANTHER" id="PTHR21043:SF0">
    <property type="entry name" value="MITOCHONDRIAL ASSEMBLY OF RIBOSOMAL LARGE SUBUNIT PROTEIN 1"/>
    <property type="match status" value="1"/>
</dbReference>
<comment type="function">
    <text evidence="2">Functions as a ribosomal silencing factor. Interacts with ribosomal protein uL14 (rplN), blocking formation of intersubunit bridge B8. Prevents association of the 30S and 50S ribosomal subunits and the formation of functional ribosomes, thus repressing translation.</text>
</comment>
<dbReference type="Gene3D" id="3.30.460.10">
    <property type="entry name" value="Beta Polymerase, domain 2"/>
    <property type="match status" value="1"/>
</dbReference>
<evidence type="ECO:0000313" key="3">
    <source>
        <dbReference type="EMBL" id="MBR8828866.1"/>
    </source>
</evidence>
<accession>A0A941JSR6</accession>
<dbReference type="AlphaFoldDB" id="A0A941JSR6"/>
<gene>
    <name evidence="2 3" type="primary">rsfS</name>
    <name evidence="3" type="ORF">DSM107014_13360</name>
</gene>
<dbReference type="SUPFAM" id="SSF81301">
    <property type="entry name" value="Nucleotidyltransferase"/>
    <property type="match status" value="1"/>
</dbReference>
<dbReference type="Pfam" id="PF02410">
    <property type="entry name" value="RsfS"/>
    <property type="match status" value="1"/>
</dbReference>
<comment type="similarity">
    <text evidence="1 2">Belongs to the Iojap/RsfS family.</text>
</comment>
<dbReference type="EMBL" id="JADQBC010000092">
    <property type="protein sequence ID" value="MBR8828866.1"/>
    <property type="molecule type" value="Genomic_DNA"/>
</dbReference>
<dbReference type="GO" id="GO:0017148">
    <property type="term" value="P:negative regulation of translation"/>
    <property type="evidence" value="ECO:0007669"/>
    <property type="project" value="UniProtKB-UniRule"/>
</dbReference>
<evidence type="ECO:0000313" key="4">
    <source>
        <dbReference type="Proteomes" id="UP000767446"/>
    </source>
</evidence>
<reference evidence="3" key="1">
    <citation type="submission" date="2021-02" db="EMBL/GenBank/DDBJ databases">
        <title>Metagenome analyses of Stigonema ocellatum DSM 106950, Chlorogloea purpurea SAG 13.99 and Gomphosphaeria aponina DSM 107014.</title>
        <authorList>
            <person name="Marter P."/>
            <person name="Huang S."/>
        </authorList>
    </citation>
    <scope>NUCLEOTIDE SEQUENCE</scope>
    <source>
        <strain evidence="3">JP213</strain>
    </source>
</reference>